<evidence type="ECO:0000256" key="2">
    <source>
        <dbReference type="ARBA" id="ARBA00022723"/>
    </source>
</evidence>
<comment type="subcellular location">
    <subcellularLocation>
        <location evidence="6">Cytoplasm</location>
    </subcellularLocation>
</comment>
<feature type="binding site" evidence="6">
    <location>
        <position position="140"/>
    </location>
    <ligand>
        <name>[4Fe-4S] cluster</name>
        <dbReference type="ChEBI" id="CHEBI:49883"/>
        <label>3</label>
    </ligand>
</feature>
<keyword evidence="4 6" id="KW-0408">Iron</keyword>
<dbReference type="RefSeq" id="WP_012565686.1">
    <property type="nucleotide sequence ID" value="NC_011420.2"/>
</dbReference>
<feature type="binding site" evidence="6">
    <location>
        <position position="146"/>
    </location>
    <ligand>
        <name>[4Fe-4S] cluster</name>
        <dbReference type="ChEBI" id="CHEBI:49883"/>
        <label>3</label>
    </ligand>
</feature>
<dbReference type="InterPro" id="IPR004496">
    <property type="entry name" value="NapF"/>
</dbReference>
<feature type="binding site" evidence="6">
    <location>
        <position position="78"/>
    </location>
    <ligand>
        <name>[4Fe-4S] cluster</name>
        <dbReference type="ChEBI" id="CHEBI:49883"/>
        <label>2</label>
    </ligand>
</feature>
<dbReference type="InterPro" id="IPR050572">
    <property type="entry name" value="Fe-S_Ferredoxin"/>
</dbReference>
<feature type="binding site" evidence="6">
    <location>
        <position position="46"/>
    </location>
    <ligand>
        <name>[4Fe-4S] cluster</name>
        <dbReference type="ChEBI" id="CHEBI:49883"/>
        <label>1</label>
    </ligand>
</feature>
<evidence type="ECO:0000256" key="4">
    <source>
        <dbReference type="ARBA" id="ARBA00023004"/>
    </source>
</evidence>
<dbReference type="InterPro" id="IPR017896">
    <property type="entry name" value="4Fe4S_Fe-S-bd"/>
</dbReference>
<gene>
    <name evidence="6 8" type="primary">napF</name>
    <name evidence="8" type="ordered locus">RC1_0455</name>
</gene>
<proteinExistence type="inferred from homology"/>
<feature type="binding site" evidence="6">
    <location>
        <position position="36"/>
    </location>
    <ligand>
        <name>[4Fe-4S] cluster</name>
        <dbReference type="ChEBI" id="CHEBI:49883"/>
        <label>1</label>
    </ligand>
</feature>
<feature type="domain" description="4Fe-4S ferredoxin-type" evidence="7">
    <location>
        <begin position="57"/>
        <end position="88"/>
    </location>
</feature>
<dbReference type="NCBIfam" id="TIGR00402">
    <property type="entry name" value="napF"/>
    <property type="match status" value="1"/>
</dbReference>
<protein>
    <recommendedName>
        <fullName evidence="6">Ferredoxin-type protein NapF</fullName>
    </recommendedName>
</protein>
<dbReference type="KEGG" id="rce:RC1_0455"/>
<feature type="binding site" evidence="6">
    <location>
        <position position="68"/>
    </location>
    <ligand>
        <name>[4Fe-4S] cluster</name>
        <dbReference type="ChEBI" id="CHEBI:49883"/>
        <label>2</label>
    </ligand>
</feature>
<evidence type="ECO:0000256" key="6">
    <source>
        <dbReference type="HAMAP-Rule" id="MF_02201"/>
    </source>
</evidence>
<keyword evidence="9" id="KW-1185">Reference proteome</keyword>
<organism evidence="8 9">
    <name type="scientific">Rhodospirillum centenum (strain ATCC 51521 / SW)</name>
    <dbReference type="NCBI Taxonomy" id="414684"/>
    <lineage>
        <taxon>Bacteria</taxon>
        <taxon>Pseudomonadati</taxon>
        <taxon>Pseudomonadota</taxon>
        <taxon>Alphaproteobacteria</taxon>
        <taxon>Rhodospirillales</taxon>
        <taxon>Rhodospirillaceae</taxon>
        <taxon>Rhodospirillum</taxon>
    </lineage>
</organism>
<dbReference type="OrthoDB" id="9800445at2"/>
<keyword evidence="3 6" id="KW-0677">Repeat</keyword>
<evidence type="ECO:0000313" key="8">
    <source>
        <dbReference type="EMBL" id="ACI97894.1"/>
    </source>
</evidence>
<dbReference type="GO" id="GO:0046872">
    <property type="term" value="F:metal ion binding"/>
    <property type="evidence" value="ECO:0007669"/>
    <property type="project" value="UniProtKB-KW"/>
</dbReference>
<accession>B6IR08</accession>
<dbReference type="GO" id="GO:0051539">
    <property type="term" value="F:4 iron, 4 sulfur cluster binding"/>
    <property type="evidence" value="ECO:0007669"/>
    <property type="project" value="UniProtKB-UniRule"/>
</dbReference>
<keyword evidence="2 6" id="KW-0479">Metal-binding</keyword>
<feature type="binding site" evidence="6">
    <location>
        <position position="143"/>
    </location>
    <ligand>
        <name>[4Fe-4S] cluster</name>
        <dbReference type="ChEBI" id="CHEBI:49883"/>
        <label>3</label>
    </ligand>
</feature>
<dbReference type="Gene3D" id="3.30.70.20">
    <property type="match status" value="2"/>
</dbReference>
<dbReference type="STRING" id="414684.RC1_0455"/>
<keyword evidence="1 6" id="KW-0004">4Fe-4S</keyword>
<reference evidence="8 9" key="1">
    <citation type="journal article" date="2010" name="BMC Genomics">
        <title>Metabolic flexibility revealed in the genome of the cyst-forming alpha-1 proteobacterium Rhodospirillum centenum.</title>
        <authorList>
            <person name="Lu Y.K."/>
            <person name="Marden J."/>
            <person name="Han M."/>
            <person name="Swingley W.D."/>
            <person name="Mastrian S.D."/>
            <person name="Chowdhury S.R."/>
            <person name="Hao J."/>
            <person name="Helmy T."/>
            <person name="Kim S."/>
            <person name="Kurdoglu A.A."/>
            <person name="Matthies H.J."/>
            <person name="Rollo D."/>
            <person name="Stothard P."/>
            <person name="Blankenship R.E."/>
            <person name="Bauer C.E."/>
            <person name="Touchman J.W."/>
        </authorList>
    </citation>
    <scope>NUCLEOTIDE SEQUENCE [LARGE SCALE GENOMIC DNA]</scope>
    <source>
        <strain evidence="9">ATCC 51521 / SW</strain>
    </source>
</reference>
<feature type="domain" description="4Fe-4S ferredoxin-type" evidence="7">
    <location>
        <begin position="131"/>
        <end position="160"/>
    </location>
</feature>
<evidence type="ECO:0000256" key="3">
    <source>
        <dbReference type="ARBA" id="ARBA00022737"/>
    </source>
</evidence>
<feature type="binding site" evidence="6">
    <location>
        <position position="150"/>
    </location>
    <ligand>
        <name>[4Fe-4S] cluster</name>
        <dbReference type="ChEBI" id="CHEBI:49883"/>
        <label>3</label>
    </ligand>
</feature>
<comment type="function">
    <text evidence="6">Could be involved in the maturation of NapA, the catalytic subunit of the periplasmic nitrate reductase, before its export into the periplasm.</text>
</comment>
<feature type="binding site" evidence="6">
    <location>
        <position position="74"/>
    </location>
    <ligand>
        <name>[4Fe-4S] cluster</name>
        <dbReference type="ChEBI" id="CHEBI:49883"/>
        <label>2</label>
    </ligand>
</feature>
<evidence type="ECO:0000313" key="9">
    <source>
        <dbReference type="Proteomes" id="UP000001591"/>
    </source>
</evidence>
<name>B6IR08_RHOCS</name>
<dbReference type="EMBL" id="CP000613">
    <property type="protein sequence ID" value="ACI97894.1"/>
    <property type="molecule type" value="Genomic_DNA"/>
</dbReference>
<keyword evidence="6" id="KW-0963">Cytoplasm</keyword>
<evidence type="ECO:0000256" key="5">
    <source>
        <dbReference type="ARBA" id="ARBA00023014"/>
    </source>
</evidence>
<keyword evidence="5 6" id="KW-0411">Iron-sulfur</keyword>
<feature type="binding site" evidence="6">
    <location>
        <position position="39"/>
    </location>
    <ligand>
        <name>[4Fe-4S] cluster</name>
        <dbReference type="ChEBI" id="CHEBI:49883"/>
        <label>1</label>
    </ligand>
</feature>
<dbReference type="PANTHER" id="PTHR43687">
    <property type="entry name" value="ADENYLYLSULFATE REDUCTASE, BETA SUBUNIT"/>
    <property type="match status" value="1"/>
</dbReference>
<evidence type="ECO:0000259" key="7">
    <source>
        <dbReference type="PROSITE" id="PS51379"/>
    </source>
</evidence>
<comment type="cofactor">
    <cofactor evidence="6">
        <name>[4Fe-4S] cluster</name>
        <dbReference type="ChEBI" id="CHEBI:49883"/>
    </cofactor>
</comment>
<comment type="similarity">
    <text evidence="6">Belongs to the NapF family.</text>
</comment>
<feature type="binding site" evidence="6">
    <location>
        <position position="42"/>
    </location>
    <ligand>
        <name>[4Fe-4S] cluster</name>
        <dbReference type="ChEBI" id="CHEBI:49883"/>
        <label>1</label>
    </ligand>
</feature>
<sequence>MPGIDLARRRFLRGGRSVPDPVRPPWSVDRAFTDLCTRCGACVAACGPGPLTTGDGGFPAMDFGRGECSFCAACADACPEPLFLPRTLPPWRLRAEIGPGCLAAGGTYCRSCGDACPAGAIRFAVRLGGRADAEVASDACTGCGACVSACPAGVVTVTAAEPLTGGALSGEAVHGT</sequence>
<dbReference type="HAMAP" id="MF_02201">
    <property type="entry name" value="NapF"/>
    <property type="match status" value="1"/>
</dbReference>
<comment type="subunit">
    <text evidence="6">Interacts with the cytoplasmic NapA precursor.</text>
</comment>
<dbReference type="InterPro" id="IPR017900">
    <property type="entry name" value="4Fe4S_Fe_S_CS"/>
</dbReference>
<feature type="domain" description="4Fe-4S ferredoxin-type" evidence="7">
    <location>
        <begin position="24"/>
        <end position="56"/>
    </location>
</feature>
<dbReference type="PANTHER" id="PTHR43687:SF1">
    <property type="entry name" value="FERREDOXIN III"/>
    <property type="match status" value="1"/>
</dbReference>
<dbReference type="PROSITE" id="PS51379">
    <property type="entry name" value="4FE4S_FER_2"/>
    <property type="match status" value="3"/>
</dbReference>
<dbReference type="SUPFAM" id="SSF54862">
    <property type="entry name" value="4Fe-4S ferredoxins"/>
    <property type="match status" value="1"/>
</dbReference>
<dbReference type="Proteomes" id="UP000001591">
    <property type="component" value="Chromosome"/>
</dbReference>
<dbReference type="GO" id="GO:0005737">
    <property type="term" value="C:cytoplasm"/>
    <property type="evidence" value="ECO:0007669"/>
    <property type="project" value="UniProtKB-SubCell"/>
</dbReference>
<dbReference type="HOGENOM" id="CLU_077329_2_1_5"/>
<dbReference type="CDD" id="cd10564">
    <property type="entry name" value="NapF_like"/>
    <property type="match status" value="1"/>
</dbReference>
<dbReference type="AlphaFoldDB" id="B6IR08"/>
<evidence type="ECO:0000256" key="1">
    <source>
        <dbReference type="ARBA" id="ARBA00022485"/>
    </source>
</evidence>
<dbReference type="eggNOG" id="COG1145">
    <property type="taxonomic scope" value="Bacteria"/>
</dbReference>
<dbReference type="eggNOG" id="COG1148">
    <property type="taxonomic scope" value="Bacteria"/>
</dbReference>
<feature type="binding site" evidence="6">
    <location>
        <position position="71"/>
    </location>
    <ligand>
        <name>[4Fe-4S] cluster</name>
        <dbReference type="ChEBI" id="CHEBI:49883"/>
        <label>2</label>
    </ligand>
</feature>
<dbReference type="Pfam" id="PF12838">
    <property type="entry name" value="Fer4_7"/>
    <property type="match status" value="2"/>
</dbReference>
<dbReference type="PROSITE" id="PS00198">
    <property type="entry name" value="4FE4S_FER_1"/>
    <property type="match status" value="1"/>
</dbReference>